<reference evidence="1" key="1">
    <citation type="submission" date="2018-02" db="EMBL/GenBank/DDBJ databases">
        <title>The genomes of Aspergillus section Nigri reveals drivers in fungal speciation.</title>
        <authorList>
            <consortium name="DOE Joint Genome Institute"/>
            <person name="Vesth T.C."/>
            <person name="Nybo J."/>
            <person name="Theobald S."/>
            <person name="Brandl J."/>
            <person name="Frisvad J.C."/>
            <person name="Nielsen K.F."/>
            <person name="Lyhne E.K."/>
            <person name="Kogle M.E."/>
            <person name="Kuo A."/>
            <person name="Riley R."/>
            <person name="Clum A."/>
            <person name="Nolan M."/>
            <person name="Lipzen A."/>
            <person name="Salamov A."/>
            <person name="Henrissat B."/>
            <person name="Wiebenga A."/>
            <person name="De vries R.P."/>
            <person name="Grigoriev I.V."/>
            <person name="Mortensen U.H."/>
            <person name="Andersen M.R."/>
            <person name="Baker S.E."/>
        </authorList>
    </citation>
    <scope>NUCLEOTIDE SEQUENCE</scope>
    <source>
        <strain evidence="1">CBS 115574</strain>
    </source>
</reference>
<accession>A0ACD1IPF0</accession>
<dbReference type="EMBL" id="KZ824539">
    <property type="protein sequence ID" value="RAK92358.1"/>
    <property type="molecule type" value="Genomic_DNA"/>
</dbReference>
<proteinExistence type="predicted"/>
<name>A0ACD1IPF0_9EURO</name>
<gene>
    <name evidence="1" type="ORF">BO79DRAFT_225422</name>
</gene>
<dbReference type="Proteomes" id="UP000249748">
    <property type="component" value="Unassembled WGS sequence"/>
</dbReference>
<sequence length="206" mass="22356">MIGPVLILPATCVQPKPRVPEGKGEPASCFTGTSISNHYSSPEIPAMALAPKESPVCSGRPSCSGIRLVHFAQDFHAGFPFGVREGFGPMERPSDRRVIEAPLTVGPSSGSRANTSNDLFWTGRGSDQEQEDVGQCRICRMRARLSPRRFLPSNWPLRSSLSSFPFYLGSSSMVQCPHEELWLWAGAAMAGCSPETMGSFSPVFHL</sequence>
<evidence type="ECO:0000313" key="1">
    <source>
        <dbReference type="EMBL" id="RAK92358.1"/>
    </source>
</evidence>
<keyword evidence="2" id="KW-1185">Reference proteome</keyword>
<protein>
    <submittedName>
        <fullName evidence="1">Uncharacterized protein</fullName>
    </submittedName>
</protein>
<organism evidence="1 2">
    <name type="scientific">Aspergillus costaricaensis CBS 115574</name>
    <dbReference type="NCBI Taxonomy" id="1448317"/>
    <lineage>
        <taxon>Eukaryota</taxon>
        <taxon>Fungi</taxon>
        <taxon>Dikarya</taxon>
        <taxon>Ascomycota</taxon>
        <taxon>Pezizomycotina</taxon>
        <taxon>Eurotiomycetes</taxon>
        <taxon>Eurotiomycetidae</taxon>
        <taxon>Eurotiales</taxon>
        <taxon>Aspergillaceae</taxon>
        <taxon>Aspergillus</taxon>
        <taxon>Aspergillus subgen. Circumdati</taxon>
    </lineage>
</organism>
<evidence type="ECO:0000313" key="2">
    <source>
        <dbReference type="Proteomes" id="UP000249748"/>
    </source>
</evidence>